<comment type="caution">
    <text evidence="6">The sequence shown here is derived from an EMBL/GenBank/DDBJ whole genome shotgun (WGS) entry which is preliminary data.</text>
</comment>
<dbReference type="SUPFAM" id="SSF103473">
    <property type="entry name" value="MFS general substrate transporter"/>
    <property type="match status" value="1"/>
</dbReference>
<evidence type="ECO:0000256" key="4">
    <source>
        <dbReference type="ARBA" id="ARBA00023136"/>
    </source>
</evidence>
<dbReference type="EMBL" id="JAFNEN010005642">
    <property type="protein sequence ID" value="KAG8169248.1"/>
    <property type="molecule type" value="Genomic_DNA"/>
</dbReference>
<proteinExistence type="predicted"/>
<sequence length="104" mass="11102">FFGAATCLIVVSYSGCRPVLIMAMLILCMGLSGSSNAGFTVTHVDMSPQYAGTLYGITNCFANITGFLVPAYVGWIVKDGQTIERWGYISSPPPSCCTSRVSFL</sequence>
<dbReference type="PANTHER" id="PTHR11662">
    <property type="entry name" value="SOLUTE CARRIER FAMILY 17"/>
    <property type="match status" value="1"/>
</dbReference>
<evidence type="ECO:0000313" key="7">
    <source>
        <dbReference type="Proteomes" id="UP000827092"/>
    </source>
</evidence>
<organism evidence="6 7">
    <name type="scientific">Oedothorax gibbosus</name>
    <dbReference type="NCBI Taxonomy" id="931172"/>
    <lineage>
        <taxon>Eukaryota</taxon>
        <taxon>Metazoa</taxon>
        <taxon>Ecdysozoa</taxon>
        <taxon>Arthropoda</taxon>
        <taxon>Chelicerata</taxon>
        <taxon>Arachnida</taxon>
        <taxon>Araneae</taxon>
        <taxon>Araneomorphae</taxon>
        <taxon>Entelegynae</taxon>
        <taxon>Araneoidea</taxon>
        <taxon>Linyphiidae</taxon>
        <taxon>Erigoninae</taxon>
        <taxon>Oedothorax</taxon>
    </lineage>
</organism>
<comment type="subcellular location">
    <subcellularLocation>
        <location evidence="1">Membrane</location>
        <topology evidence="1">Multi-pass membrane protein</topology>
    </subcellularLocation>
</comment>
<dbReference type="GO" id="GO:0006820">
    <property type="term" value="P:monoatomic anion transport"/>
    <property type="evidence" value="ECO:0007669"/>
    <property type="project" value="TreeGrafter"/>
</dbReference>
<dbReference type="PANTHER" id="PTHR11662:SF399">
    <property type="entry name" value="FI19708P1-RELATED"/>
    <property type="match status" value="1"/>
</dbReference>
<feature type="transmembrane region" description="Helical" evidence="5">
    <location>
        <begin position="53"/>
        <end position="77"/>
    </location>
</feature>
<gene>
    <name evidence="6" type="ORF">JTE90_014185</name>
</gene>
<keyword evidence="2 5" id="KW-0812">Transmembrane</keyword>
<evidence type="ECO:0000256" key="5">
    <source>
        <dbReference type="SAM" id="Phobius"/>
    </source>
</evidence>
<feature type="transmembrane region" description="Helical" evidence="5">
    <location>
        <begin position="19"/>
        <end position="41"/>
    </location>
</feature>
<evidence type="ECO:0000313" key="6">
    <source>
        <dbReference type="EMBL" id="KAG8169248.1"/>
    </source>
</evidence>
<dbReference type="AlphaFoldDB" id="A0AAV6TEU9"/>
<dbReference type="InterPro" id="IPR050382">
    <property type="entry name" value="MFS_Na/Anion_cotransporter"/>
</dbReference>
<protein>
    <recommendedName>
        <fullName evidence="8">Inorganic phosphate cotransporter</fullName>
    </recommendedName>
</protein>
<dbReference type="GO" id="GO:0016020">
    <property type="term" value="C:membrane"/>
    <property type="evidence" value="ECO:0007669"/>
    <property type="project" value="UniProtKB-SubCell"/>
</dbReference>
<dbReference type="Gene3D" id="1.20.1250.20">
    <property type="entry name" value="MFS general substrate transporter like domains"/>
    <property type="match status" value="1"/>
</dbReference>
<name>A0AAV6TEU9_9ARAC</name>
<keyword evidence="3 5" id="KW-1133">Transmembrane helix</keyword>
<evidence type="ECO:0000256" key="1">
    <source>
        <dbReference type="ARBA" id="ARBA00004141"/>
    </source>
</evidence>
<keyword evidence="7" id="KW-1185">Reference proteome</keyword>
<dbReference type="GO" id="GO:0022857">
    <property type="term" value="F:transmembrane transporter activity"/>
    <property type="evidence" value="ECO:0007669"/>
    <property type="project" value="TreeGrafter"/>
</dbReference>
<reference evidence="6 7" key="1">
    <citation type="journal article" date="2022" name="Nat. Ecol. Evol.">
        <title>A masculinizing supergene underlies an exaggerated male reproductive morph in a spider.</title>
        <authorList>
            <person name="Hendrickx F."/>
            <person name="De Corte Z."/>
            <person name="Sonet G."/>
            <person name="Van Belleghem S.M."/>
            <person name="Kostlbacher S."/>
            <person name="Vangestel C."/>
        </authorList>
    </citation>
    <scope>NUCLEOTIDE SEQUENCE [LARGE SCALE GENOMIC DNA]</scope>
    <source>
        <strain evidence="6">W744_W776</strain>
    </source>
</reference>
<dbReference type="InterPro" id="IPR036259">
    <property type="entry name" value="MFS_trans_sf"/>
</dbReference>
<evidence type="ECO:0000256" key="2">
    <source>
        <dbReference type="ARBA" id="ARBA00022692"/>
    </source>
</evidence>
<dbReference type="Proteomes" id="UP000827092">
    <property type="component" value="Unassembled WGS sequence"/>
</dbReference>
<evidence type="ECO:0008006" key="8">
    <source>
        <dbReference type="Google" id="ProtNLM"/>
    </source>
</evidence>
<keyword evidence="4 5" id="KW-0472">Membrane</keyword>
<evidence type="ECO:0000256" key="3">
    <source>
        <dbReference type="ARBA" id="ARBA00022989"/>
    </source>
</evidence>
<accession>A0AAV6TEU9</accession>
<feature type="non-terminal residue" evidence="6">
    <location>
        <position position="1"/>
    </location>
</feature>